<feature type="coiled-coil region" evidence="7">
    <location>
        <begin position="24"/>
        <end position="112"/>
    </location>
</feature>
<organism evidence="9 10">
    <name type="scientific">Synchytrium microbalum</name>
    <dbReference type="NCBI Taxonomy" id="1806994"/>
    <lineage>
        <taxon>Eukaryota</taxon>
        <taxon>Fungi</taxon>
        <taxon>Fungi incertae sedis</taxon>
        <taxon>Chytridiomycota</taxon>
        <taxon>Chytridiomycota incertae sedis</taxon>
        <taxon>Chytridiomycetes</taxon>
        <taxon>Synchytriales</taxon>
        <taxon>Synchytriaceae</taxon>
        <taxon>Synchytrium</taxon>
    </lineage>
</organism>
<sequence length="534" mass="59792">MSEKKGAKKGEENPAVEIPQELSGELLEAKVRDLNDKLLRYKAKCETLTNEIEVLGKAQGKIIADKQDIVEFLNIKVVEHEKHIGALEQRVRELQNEKKEAVEAARMEAEETAIVTRAEIDHFQMLSAKYKTDLDSLLEFKSRKDELESVLKATQTKLDTREREFKNSVHELERKVLQDKNMMKNEMLHKVNDAVSNFRRVADQQMAETTKRAIRENMVITSQLKKMSSRTIEFIAENESLTAKVQQLKTSNALLSESEQELARKNQANQKVIQLLVEKLKGANYWCLWLAVFSSDISPLQITESDRMLELACDIQTAQKELADQKEENGKAPDSIGEDLFSVVDELLKLFYHDNDGRIDREMIPRLMQIRDALLDCGFGSLASTTSLLATTGVASRQALQQAITASLDHSNVVFKSTESPLGSLLELAHAQEPVKSVEPDIAAPADAAKQSKSPVAVNPASNVVAVPPIPHTTSVVAVPHVDQPKHSRPPMPRKKEQAADFIKNETLLADVRSWGAVAKTQPKRKSSLFVRHT</sequence>
<dbReference type="Proteomes" id="UP000319731">
    <property type="component" value="Unassembled WGS sequence"/>
</dbReference>
<dbReference type="InterPro" id="IPR038844">
    <property type="entry name" value="CFAP157"/>
</dbReference>
<evidence type="ECO:0000313" key="9">
    <source>
        <dbReference type="EMBL" id="TPX33380.1"/>
    </source>
</evidence>
<dbReference type="EMBL" id="QEAO01000021">
    <property type="protein sequence ID" value="TPX33380.1"/>
    <property type="molecule type" value="Genomic_DNA"/>
</dbReference>
<dbReference type="STRING" id="1806994.A0A507BVE7"/>
<evidence type="ECO:0000256" key="2">
    <source>
        <dbReference type="ARBA" id="ARBA00010841"/>
    </source>
</evidence>
<evidence type="ECO:0000256" key="8">
    <source>
        <dbReference type="SAM" id="MobiDB-lite"/>
    </source>
</evidence>
<dbReference type="GO" id="GO:0036064">
    <property type="term" value="C:ciliary basal body"/>
    <property type="evidence" value="ECO:0007669"/>
    <property type="project" value="TreeGrafter"/>
</dbReference>
<protein>
    <recommendedName>
        <fullName evidence="3">Cilia- and flagella-associated protein 157</fullName>
    </recommendedName>
</protein>
<comment type="similarity">
    <text evidence="2">Belongs to the CFAP157 family.</text>
</comment>
<accession>A0A507BVE7</accession>
<dbReference type="PANTHER" id="PTHR31954">
    <property type="entry name" value="CILIA- AND FLAGELLA-ASSOCIATED PROTEIN 157"/>
    <property type="match status" value="1"/>
</dbReference>
<keyword evidence="5" id="KW-0969">Cilium</keyword>
<dbReference type="OrthoDB" id="166611at2759"/>
<keyword evidence="6" id="KW-0966">Cell projection</keyword>
<evidence type="ECO:0000256" key="6">
    <source>
        <dbReference type="ARBA" id="ARBA00023273"/>
    </source>
</evidence>
<keyword evidence="10" id="KW-1185">Reference proteome</keyword>
<feature type="coiled-coil region" evidence="7">
    <location>
        <begin position="248"/>
        <end position="275"/>
    </location>
</feature>
<comment type="subcellular location">
    <subcellularLocation>
        <location evidence="1">Cell projection</location>
        <location evidence="1">Cilium</location>
    </subcellularLocation>
</comment>
<dbReference type="GO" id="GO:0008017">
    <property type="term" value="F:microtubule binding"/>
    <property type="evidence" value="ECO:0007669"/>
    <property type="project" value="TreeGrafter"/>
</dbReference>
<dbReference type="RefSeq" id="XP_031024392.1">
    <property type="nucleotide sequence ID" value="XM_031169689.1"/>
</dbReference>
<evidence type="ECO:0000256" key="1">
    <source>
        <dbReference type="ARBA" id="ARBA00004138"/>
    </source>
</evidence>
<gene>
    <name evidence="9" type="ORF">SmJEL517_g03761</name>
</gene>
<dbReference type="AlphaFoldDB" id="A0A507BVE7"/>
<keyword evidence="4 7" id="KW-0175">Coiled coil</keyword>
<name>A0A507BVE7_9FUNG</name>
<reference evidence="9 10" key="1">
    <citation type="journal article" date="2019" name="Sci. Rep.">
        <title>Comparative genomics of chytrid fungi reveal insights into the obligate biotrophic and pathogenic lifestyle of Synchytrium endobioticum.</title>
        <authorList>
            <person name="van de Vossenberg B.T.L.H."/>
            <person name="Warris S."/>
            <person name="Nguyen H.D.T."/>
            <person name="van Gent-Pelzer M.P.E."/>
            <person name="Joly D.L."/>
            <person name="van de Geest H.C."/>
            <person name="Bonants P.J.M."/>
            <person name="Smith D.S."/>
            <person name="Levesque C.A."/>
            <person name="van der Lee T.A.J."/>
        </authorList>
    </citation>
    <scope>NUCLEOTIDE SEQUENCE [LARGE SCALE GENOMIC DNA]</scope>
    <source>
        <strain evidence="9 10">JEL517</strain>
    </source>
</reference>
<evidence type="ECO:0000313" key="10">
    <source>
        <dbReference type="Proteomes" id="UP000319731"/>
    </source>
</evidence>
<dbReference type="GeneID" id="42004986"/>
<evidence type="ECO:0000256" key="4">
    <source>
        <dbReference type="ARBA" id="ARBA00023054"/>
    </source>
</evidence>
<feature type="coiled-coil region" evidence="7">
    <location>
        <begin position="137"/>
        <end position="164"/>
    </location>
</feature>
<proteinExistence type="inferred from homology"/>
<evidence type="ECO:0000256" key="3">
    <source>
        <dbReference type="ARBA" id="ARBA00014087"/>
    </source>
</evidence>
<feature type="region of interest" description="Disordered" evidence="8">
    <location>
        <begin position="476"/>
        <end position="498"/>
    </location>
</feature>
<dbReference type="PANTHER" id="PTHR31954:SF1">
    <property type="entry name" value="CILIA- AND FLAGELLA-ASSOCIATED PROTEIN 157"/>
    <property type="match status" value="1"/>
</dbReference>
<evidence type="ECO:0000256" key="7">
    <source>
        <dbReference type="SAM" id="Coils"/>
    </source>
</evidence>
<comment type="caution">
    <text evidence="9">The sequence shown here is derived from an EMBL/GenBank/DDBJ whole genome shotgun (WGS) entry which is preliminary data.</text>
</comment>
<evidence type="ECO:0000256" key="5">
    <source>
        <dbReference type="ARBA" id="ARBA00023069"/>
    </source>
</evidence>